<dbReference type="AlphaFoldDB" id="A0A8J3EX09"/>
<feature type="domain" description="BIG2" evidence="1">
    <location>
        <begin position="158"/>
        <end position="239"/>
    </location>
</feature>
<proteinExistence type="predicted"/>
<gene>
    <name evidence="2" type="ORF">GCM10007380_13910</name>
</gene>
<reference evidence="3" key="1">
    <citation type="journal article" date="2019" name="Int. J. Syst. Evol. Microbiol.">
        <title>The Global Catalogue of Microorganisms (GCM) 10K type strain sequencing project: providing services to taxonomists for standard genome sequencing and annotation.</title>
        <authorList>
            <consortium name="The Broad Institute Genomics Platform"/>
            <consortium name="The Broad Institute Genome Sequencing Center for Infectious Disease"/>
            <person name="Wu L."/>
            <person name="Ma J."/>
        </authorList>
    </citation>
    <scope>NUCLEOTIDE SEQUENCE [LARGE SCALE GENOMIC DNA]</scope>
    <source>
        <strain evidence="3">CGMCC 1.14993</strain>
    </source>
</reference>
<dbReference type="SUPFAM" id="SSF49373">
    <property type="entry name" value="Invasin/intimin cell-adhesion fragments"/>
    <property type="match status" value="3"/>
</dbReference>
<dbReference type="RefSeq" id="WP_087997765.1">
    <property type="nucleotide sequence ID" value="NZ_BMHB01000001.1"/>
</dbReference>
<organism evidence="2 3">
    <name type="scientific">Gottfriedia solisilvae</name>
    <dbReference type="NCBI Taxonomy" id="1516104"/>
    <lineage>
        <taxon>Bacteria</taxon>
        <taxon>Bacillati</taxon>
        <taxon>Bacillota</taxon>
        <taxon>Bacilli</taxon>
        <taxon>Bacillales</taxon>
        <taxon>Bacillaceae</taxon>
        <taxon>Gottfriedia</taxon>
    </lineage>
</organism>
<sequence>MNAYAEYTDHNITQVDLEGKWESSDESVATVDQNGVVTWVGPGQAYIYFNYGGLKDSVWIRNVKPNLLFSNSPNVMLEPNKSKDVAIYAFFGFVPRIGVNLFEVTNQVKWTFSDESVATISADGHIIGHAVGKTTITATFYGVSTTINVEVVEKYPTFTLGISSSPGYIVNSIGSTNEVAIHAMSSDGTIKEVTAEVTWSTSSPEVAEVTADHRIVAKSEGAAVIFAEYEGIKIIIPVIVKPN</sequence>
<dbReference type="Proteomes" id="UP000626244">
    <property type="component" value="Unassembled WGS sequence"/>
</dbReference>
<keyword evidence="3" id="KW-1185">Reference proteome</keyword>
<dbReference type="InterPro" id="IPR008964">
    <property type="entry name" value="Invasin/intimin_cell_adhesion"/>
</dbReference>
<dbReference type="Gene3D" id="2.60.40.1080">
    <property type="match status" value="3"/>
</dbReference>
<name>A0A8J3EX09_9BACI</name>
<evidence type="ECO:0000313" key="3">
    <source>
        <dbReference type="Proteomes" id="UP000626244"/>
    </source>
</evidence>
<feature type="domain" description="BIG2" evidence="1">
    <location>
        <begin position="69"/>
        <end position="150"/>
    </location>
</feature>
<dbReference type="SMART" id="SM00635">
    <property type="entry name" value="BID_2"/>
    <property type="match status" value="2"/>
</dbReference>
<dbReference type="OrthoDB" id="2348975at2"/>
<protein>
    <recommendedName>
        <fullName evidence="1">BIG2 domain-containing protein</fullName>
    </recommendedName>
</protein>
<dbReference type="Pfam" id="PF02368">
    <property type="entry name" value="Big_2"/>
    <property type="match status" value="2"/>
</dbReference>
<comment type="caution">
    <text evidence="2">The sequence shown here is derived from an EMBL/GenBank/DDBJ whole genome shotgun (WGS) entry which is preliminary data.</text>
</comment>
<evidence type="ECO:0000259" key="1">
    <source>
        <dbReference type="SMART" id="SM00635"/>
    </source>
</evidence>
<evidence type="ECO:0000313" key="2">
    <source>
        <dbReference type="EMBL" id="GGI12637.1"/>
    </source>
</evidence>
<accession>A0A8J3EX09</accession>
<dbReference type="InterPro" id="IPR003343">
    <property type="entry name" value="Big_2"/>
</dbReference>
<dbReference type="EMBL" id="BMHB01000001">
    <property type="protein sequence ID" value="GGI12637.1"/>
    <property type="molecule type" value="Genomic_DNA"/>
</dbReference>